<dbReference type="EMBL" id="WMBA01000131">
    <property type="protein sequence ID" value="MTD59668.1"/>
    <property type="molecule type" value="Genomic_DNA"/>
</dbReference>
<dbReference type="Proteomes" id="UP000440096">
    <property type="component" value="Unassembled WGS sequence"/>
</dbReference>
<reference evidence="1 2" key="1">
    <citation type="submission" date="2019-11" db="EMBL/GenBank/DDBJ databases">
        <title>Draft genome of Amycolatopsis RM579.</title>
        <authorList>
            <person name="Duangmal K."/>
            <person name="Mingma R."/>
        </authorList>
    </citation>
    <scope>NUCLEOTIDE SEQUENCE [LARGE SCALE GENOMIC DNA]</scope>
    <source>
        <strain evidence="1 2">RM579</strain>
    </source>
</reference>
<protein>
    <submittedName>
        <fullName evidence="1">Uncharacterized protein</fullName>
    </submittedName>
</protein>
<evidence type="ECO:0000313" key="2">
    <source>
        <dbReference type="Proteomes" id="UP000440096"/>
    </source>
</evidence>
<evidence type="ECO:0000313" key="1">
    <source>
        <dbReference type="EMBL" id="MTD59668.1"/>
    </source>
</evidence>
<gene>
    <name evidence="1" type="ORF">GKO32_37660</name>
</gene>
<name>A0A6N7ZD51_9PSEU</name>
<sequence>MTLEQSMLGGIGHWQLEVDAFRNWVVHPIRDARLGLVRRRKLELCAQEVCARMTGRVPKR</sequence>
<dbReference type="AlphaFoldDB" id="A0A6N7ZD51"/>
<dbReference type="RefSeq" id="WP_154761690.1">
    <property type="nucleotide sequence ID" value="NZ_WMBA01000131.1"/>
</dbReference>
<comment type="caution">
    <text evidence="1">The sequence shown here is derived from an EMBL/GenBank/DDBJ whole genome shotgun (WGS) entry which is preliminary data.</text>
</comment>
<organism evidence="1 2">
    <name type="scientific">Amycolatopsis pithecellobii</name>
    <dbReference type="NCBI Taxonomy" id="664692"/>
    <lineage>
        <taxon>Bacteria</taxon>
        <taxon>Bacillati</taxon>
        <taxon>Actinomycetota</taxon>
        <taxon>Actinomycetes</taxon>
        <taxon>Pseudonocardiales</taxon>
        <taxon>Pseudonocardiaceae</taxon>
        <taxon>Amycolatopsis</taxon>
    </lineage>
</organism>
<keyword evidence="2" id="KW-1185">Reference proteome</keyword>
<proteinExistence type="predicted"/>
<accession>A0A6N7ZD51</accession>